<dbReference type="Proteomes" id="UP000230084">
    <property type="component" value="Unassembled WGS sequence"/>
</dbReference>
<feature type="transmembrane region" description="Helical" evidence="5">
    <location>
        <begin position="270"/>
        <end position="289"/>
    </location>
</feature>
<keyword evidence="2 5" id="KW-0812">Transmembrane</keyword>
<dbReference type="PANTHER" id="PTHR37422">
    <property type="entry name" value="TEICHURONIC ACID BIOSYNTHESIS PROTEIN TUAE"/>
    <property type="match status" value="1"/>
</dbReference>
<keyword evidence="3 5" id="KW-1133">Transmembrane helix</keyword>
<dbReference type="Pfam" id="PF04932">
    <property type="entry name" value="Wzy_C"/>
    <property type="match status" value="1"/>
</dbReference>
<proteinExistence type="predicted"/>
<comment type="caution">
    <text evidence="7">The sequence shown here is derived from an EMBL/GenBank/DDBJ whole genome shotgun (WGS) entry which is preliminary data.</text>
</comment>
<dbReference type="PANTHER" id="PTHR37422:SF13">
    <property type="entry name" value="LIPOPOLYSACCHARIDE BIOSYNTHESIS PROTEIN PA4999-RELATED"/>
    <property type="match status" value="1"/>
</dbReference>
<feature type="transmembrane region" description="Helical" evidence="5">
    <location>
        <begin position="192"/>
        <end position="211"/>
    </location>
</feature>
<feature type="transmembrane region" description="Helical" evidence="5">
    <location>
        <begin position="99"/>
        <end position="119"/>
    </location>
</feature>
<feature type="transmembrane region" description="Helical" evidence="5">
    <location>
        <begin position="355"/>
        <end position="377"/>
    </location>
</feature>
<reference evidence="7 8" key="1">
    <citation type="submission" date="2017-09" db="EMBL/GenBank/DDBJ databases">
        <title>Depth-based differentiation of microbial function through sediment-hosted aquifers and enrichment of novel symbionts in the deep terrestrial subsurface.</title>
        <authorList>
            <person name="Probst A.J."/>
            <person name="Ladd B."/>
            <person name="Jarett J.K."/>
            <person name="Geller-Mcgrath D.E."/>
            <person name="Sieber C.M."/>
            <person name="Emerson J.B."/>
            <person name="Anantharaman K."/>
            <person name="Thomas B.C."/>
            <person name="Malmstrom R."/>
            <person name="Stieglmeier M."/>
            <person name="Klingl A."/>
            <person name="Woyke T."/>
            <person name="Ryan C.M."/>
            <person name="Banfield J.F."/>
        </authorList>
    </citation>
    <scope>NUCLEOTIDE SEQUENCE [LARGE SCALE GENOMIC DNA]</scope>
    <source>
        <strain evidence="7">CG10_big_fil_rev_8_21_14_0_10_50_16</strain>
    </source>
</reference>
<evidence type="ECO:0000256" key="1">
    <source>
        <dbReference type="ARBA" id="ARBA00004141"/>
    </source>
</evidence>
<evidence type="ECO:0000256" key="4">
    <source>
        <dbReference type="ARBA" id="ARBA00023136"/>
    </source>
</evidence>
<accession>A0A2H0RMQ7</accession>
<feature type="transmembrane region" description="Helical" evidence="5">
    <location>
        <begin position="71"/>
        <end position="93"/>
    </location>
</feature>
<evidence type="ECO:0000313" key="8">
    <source>
        <dbReference type="Proteomes" id="UP000230084"/>
    </source>
</evidence>
<comment type="subcellular location">
    <subcellularLocation>
        <location evidence="1">Membrane</location>
        <topology evidence="1">Multi-pass membrane protein</topology>
    </subcellularLocation>
</comment>
<feature type="transmembrane region" description="Helical" evidence="5">
    <location>
        <begin position="39"/>
        <end position="59"/>
    </location>
</feature>
<keyword evidence="4 5" id="KW-0472">Membrane</keyword>
<feature type="transmembrane region" description="Helical" evidence="5">
    <location>
        <begin position="240"/>
        <end position="258"/>
    </location>
</feature>
<dbReference type="GO" id="GO:0016020">
    <property type="term" value="C:membrane"/>
    <property type="evidence" value="ECO:0007669"/>
    <property type="project" value="UniProtKB-SubCell"/>
</dbReference>
<evidence type="ECO:0000313" key="7">
    <source>
        <dbReference type="EMBL" id="PIR47274.1"/>
    </source>
</evidence>
<evidence type="ECO:0000256" key="5">
    <source>
        <dbReference type="SAM" id="Phobius"/>
    </source>
</evidence>
<feature type="domain" description="O-antigen ligase-related" evidence="6">
    <location>
        <begin position="223"/>
        <end position="372"/>
    </location>
</feature>
<dbReference type="InterPro" id="IPR051533">
    <property type="entry name" value="WaaL-like"/>
</dbReference>
<dbReference type="EMBL" id="PCYM01000010">
    <property type="protein sequence ID" value="PIR47274.1"/>
    <property type="molecule type" value="Genomic_DNA"/>
</dbReference>
<evidence type="ECO:0000256" key="2">
    <source>
        <dbReference type="ARBA" id="ARBA00022692"/>
    </source>
</evidence>
<organism evidence="7 8">
    <name type="scientific">Candidatus Uhrbacteria bacterium CG10_big_fil_rev_8_21_14_0_10_50_16</name>
    <dbReference type="NCBI Taxonomy" id="1975039"/>
    <lineage>
        <taxon>Bacteria</taxon>
        <taxon>Candidatus Uhriibacteriota</taxon>
    </lineage>
</organism>
<feature type="transmembrane region" description="Helical" evidence="5">
    <location>
        <begin position="218"/>
        <end position="234"/>
    </location>
</feature>
<protein>
    <recommendedName>
        <fullName evidence="6">O-antigen ligase-related domain-containing protein</fullName>
    </recommendedName>
</protein>
<gene>
    <name evidence="7" type="ORF">COV06_04290</name>
</gene>
<evidence type="ECO:0000259" key="6">
    <source>
        <dbReference type="Pfam" id="PF04932"/>
    </source>
</evidence>
<feature type="transmembrane region" description="Helical" evidence="5">
    <location>
        <begin position="126"/>
        <end position="145"/>
    </location>
</feature>
<dbReference type="InterPro" id="IPR007016">
    <property type="entry name" value="O-antigen_ligase-rel_domated"/>
</dbReference>
<evidence type="ECO:0000256" key="3">
    <source>
        <dbReference type="ARBA" id="ARBA00022989"/>
    </source>
</evidence>
<name>A0A2H0RMQ7_9BACT</name>
<dbReference type="AlphaFoldDB" id="A0A2H0RMQ7"/>
<feature type="transmembrane region" description="Helical" evidence="5">
    <location>
        <begin position="389"/>
        <end position="410"/>
    </location>
</feature>
<sequence>MNYYRNVLLFLFLLVLPWQTRWIVQDVLMQSEVTQYGRLSVYVFDVLLVGYLAVVLPVVVQQTRRWMDLSFVRRAALGCFGALVVWSVGSIFWSLEPRVAIVAAGHLLLAVGLFTAIVLDRDASPDVILAGIALGMMVPSLFGWIQSATQSIGASTLLGIAAQDPAVLGTAVIEQTQGRWLRAYGSFPHPNIFGGFLAVGLVAVLGVIGRARMQMSETLLWCATVVIAGALILTASRGAWLAALLGVVVLLIGSRINNDRLFLQRLKKPVTIALVVMTIMVVSLGSILLTRFDVTNRLETQSVIERVDQWGDVGTLATQNISSFVGGAGIGNMVFALEERQPLLHAWTYQPAHNVFGLVLVELGALGLLLLIGLIAMTNWYLPRYWRHTSVLLACSLGITVLALACVDHYLWTQPSGLYLLAICLAVILRLGEEARSH</sequence>